<dbReference type="GO" id="GO:0071949">
    <property type="term" value="F:FAD binding"/>
    <property type="evidence" value="ECO:0007669"/>
    <property type="project" value="InterPro"/>
</dbReference>
<organism evidence="8 9">
    <name type="scientific">Trebonia kvetii</name>
    <dbReference type="NCBI Taxonomy" id="2480626"/>
    <lineage>
        <taxon>Bacteria</taxon>
        <taxon>Bacillati</taxon>
        <taxon>Actinomycetota</taxon>
        <taxon>Actinomycetes</taxon>
        <taxon>Streptosporangiales</taxon>
        <taxon>Treboniaceae</taxon>
        <taxon>Trebonia</taxon>
    </lineage>
</organism>
<keyword evidence="3" id="KW-0274">FAD</keyword>
<dbReference type="Gene3D" id="3.50.50.60">
    <property type="entry name" value="FAD/NAD(P)-binding domain"/>
    <property type="match status" value="1"/>
</dbReference>
<dbReference type="InterPro" id="IPR050493">
    <property type="entry name" value="FAD-dep_Monooxygenase_BioMet"/>
</dbReference>
<evidence type="ECO:0000256" key="6">
    <source>
        <dbReference type="SAM" id="MobiDB-lite"/>
    </source>
</evidence>
<evidence type="ECO:0000256" key="3">
    <source>
        <dbReference type="ARBA" id="ARBA00022827"/>
    </source>
</evidence>
<dbReference type="InterPro" id="IPR036188">
    <property type="entry name" value="FAD/NAD-bd_sf"/>
</dbReference>
<keyword evidence="5" id="KW-0503">Monooxygenase</keyword>
<evidence type="ECO:0000256" key="2">
    <source>
        <dbReference type="ARBA" id="ARBA00022630"/>
    </source>
</evidence>
<evidence type="ECO:0000256" key="1">
    <source>
        <dbReference type="ARBA" id="ARBA00001974"/>
    </source>
</evidence>
<dbReference type="PRINTS" id="PR00420">
    <property type="entry name" value="RNGMNOXGNASE"/>
</dbReference>
<name>A0A6P2BV10_9ACTN</name>
<dbReference type="PANTHER" id="PTHR13789:SF318">
    <property type="entry name" value="GERANYLGERANYL DIPHOSPHATE REDUCTASE"/>
    <property type="match status" value="1"/>
</dbReference>
<dbReference type="Pfam" id="PF01494">
    <property type="entry name" value="FAD_binding_3"/>
    <property type="match status" value="1"/>
</dbReference>
<evidence type="ECO:0000313" key="8">
    <source>
        <dbReference type="EMBL" id="TVZ02942.1"/>
    </source>
</evidence>
<comment type="caution">
    <text evidence="8">The sequence shown here is derived from an EMBL/GenBank/DDBJ whole genome shotgun (WGS) entry which is preliminary data.</text>
</comment>
<dbReference type="EMBL" id="RPFW01000004">
    <property type="protein sequence ID" value="TVZ02942.1"/>
    <property type="molecule type" value="Genomic_DNA"/>
</dbReference>
<sequence length="449" mass="46538">MGVNAVEIIVIGGGIGGLTAALALAQGGHRVQVLERAARFAQPGPALRLAPNATAVLSLLGLLDHVLDLGSRPRRALLRELGSGAELAELDLGAPLTARYGTPYVVIGRADLLSVLADGCTDADVELRPGRAAIAVDQSRQASSVMGGAVVSCAGGRVYAGDVVLAADGARSVARGLVGRGAPSGEGWAAYRGAVSADALAPDEARDEVVAWMGPDAHFTRYPIRIGEAYEQVAVFRSHQYPLVQPSPLGPLAGAASPGGTGQGRADTGSGQEWGGPDELAEAFSLAAAPVRAAVRSLRRKRCLRMIDRAPLASWTNGRIALLGDAVHPMPGYLAQGACQAIEDAAALADVLRDCPGPRGVQDALAGYQARRAARAIRVARARQVWESAPQARRAPDDYAASDWLYAPQQGRLASGFGVRSAAFGCHARRVIVGRGRGTQPFGMIILLT</sequence>
<reference evidence="8 9" key="1">
    <citation type="submission" date="2018-11" db="EMBL/GenBank/DDBJ databases">
        <title>Trebonia kvetii gen.nov., sp.nov., a novel acidophilic actinobacterium, and proposal of the new actinobacterial family Treboniaceae fam. nov.</title>
        <authorList>
            <person name="Rapoport D."/>
            <person name="Sagova-Mareckova M."/>
            <person name="Sedlacek I."/>
            <person name="Provaznik J."/>
            <person name="Kralova S."/>
            <person name="Pavlinic D."/>
            <person name="Benes V."/>
            <person name="Kopecky J."/>
        </authorList>
    </citation>
    <scope>NUCLEOTIDE SEQUENCE [LARGE SCALE GENOMIC DNA]</scope>
    <source>
        <strain evidence="8 9">15Tr583</strain>
    </source>
</reference>
<evidence type="ECO:0000256" key="5">
    <source>
        <dbReference type="ARBA" id="ARBA00023033"/>
    </source>
</evidence>
<evidence type="ECO:0000256" key="4">
    <source>
        <dbReference type="ARBA" id="ARBA00023002"/>
    </source>
</evidence>
<dbReference type="SUPFAM" id="SSF51905">
    <property type="entry name" value="FAD/NAD(P)-binding domain"/>
    <property type="match status" value="1"/>
</dbReference>
<keyword evidence="2" id="KW-0285">Flavoprotein</keyword>
<evidence type="ECO:0000259" key="7">
    <source>
        <dbReference type="Pfam" id="PF01494"/>
    </source>
</evidence>
<feature type="domain" description="FAD-binding" evidence="7">
    <location>
        <begin position="6"/>
        <end position="381"/>
    </location>
</feature>
<keyword evidence="4" id="KW-0560">Oxidoreductase</keyword>
<dbReference type="GO" id="GO:0004497">
    <property type="term" value="F:monooxygenase activity"/>
    <property type="evidence" value="ECO:0007669"/>
    <property type="project" value="UniProtKB-KW"/>
</dbReference>
<dbReference type="OrthoDB" id="9782160at2"/>
<protein>
    <submittedName>
        <fullName evidence="8">FAD-dependent oxidoreductase</fullName>
    </submittedName>
</protein>
<dbReference type="Proteomes" id="UP000460272">
    <property type="component" value="Unassembled WGS sequence"/>
</dbReference>
<accession>A0A6P2BV10</accession>
<gene>
    <name evidence="8" type="ORF">EAS64_20950</name>
</gene>
<dbReference type="AlphaFoldDB" id="A0A6P2BV10"/>
<feature type="region of interest" description="Disordered" evidence="6">
    <location>
        <begin position="247"/>
        <end position="271"/>
    </location>
</feature>
<proteinExistence type="predicted"/>
<evidence type="ECO:0000313" key="9">
    <source>
        <dbReference type="Proteomes" id="UP000460272"/>
    </source>
</evidence>
<comment type="cofactor">
    <cofactor evidence="1">
        <name>FAD</name>
        <dbReference type="ChEBI" id="CHEBI:57692"/>
    </cofactor>
</comment>
<dbReference type="RefSeq" id="WP_145855235.1">
    <property type="nucleotide sequence ID" value="NZ_RPFW01000004.1"/>
</dbReference>
<dbReference type="InterPro" id="IPR002938">
    <property type="entry name" value="FAD-bd"/>
</dbReference>
<dbReference type="PANTHER" id="PTHR13789">
    <property type="entry name" value="MONOOXYGENASE"/>
    <property type="match status" value="1"/>
</dbReference>
<feature type="compositionally biased region" description="Low complexity" evidence="6">
    <location>
        <begin position="247"/>
        <end position="256"/>
    </location>
</feature>
<keyword evidence="9" id="KW-1185">Reference proteome</keyword>